<protein>
    <recommendedName>
        <fullName evidence="4">4-aminobutyrate aminotransferase</fullName>
        <ecNumber evidence="3">2.6.1.19</ecNumber>
    </recommendedName>
    <alternativeName>
        <fullName evidence="9">GABA aminotransferase</fullName>
    </alternativeName>
    <alternativeName>
        <fullName evidence="8">Gamma-amino-N-butyrate transaminase</fullName>
    </alternativeName>
</protein>
<dbReference type="FunFam" id="3.40.640.10:FF:000029">
    <property type="entry name" value="4-aminobutyrate aminotransferase, mitochondrial"/>
    <property type="match status" value="1"/>
</dbReference>
<dbReference type="PANTHER" id="PTHR43206">
    <property type="entry name" value="AMINOTRANSFERASE"/>
    <property type="match status" value="1"/>
</dbReference>
<sequence>MARYTRHSLTSILNATPSRSFAPRLYRSAINPAISKRLYSQTTLQEPDQPVINTSVPGPISQAKLKDLDQLQDTRAALFAADYTRSVGNYIADADGNLLLDLYAQIASIPLGYNSPTILKASQSEEMLVALANRPSLGVLPPQDWADKLRNTFMSVAPKGLDQIFTAMCGSCANETAYKAAFMHLRAKQRGTDKFTPEEEASCMRNIGPGSPDLAILSFKGGFHGRLFGSLSSTRSKAIHKLDIPAFNWPSAPFPTLRYPLDKYASENQAEEARCLEETEKILKEWRDRLAAVIIEPIQSEGGDRHASVNYFREIRRLAKDNDVLFIVDEVQTGAGASGKFWAHEHWDLETPPDMVTFSKKMQAAGFYHTSKLRPPHPMRNFNTWLGDPVRTIQAQALIKAIKEDNLLEQVQTVGKYLLGHLQPLGVRYHRIIQNVRGIGTLLAFDCPTTELRNELLTILRNEGVNMGGAGDRSVRFRPMLTLEKKHVNIFLTRLESALNKMYQKHWP</sequence>
<evidence type="ECO:0000256" key="7">
    <source>
        <dbReference type="ARBA" id="ARBA00022898"/>
    </source>
</evidence>
<dbReference type="InterPro" id="IPR005814">
    <property type="entry name" value="Aminotrans_3"/>
</dbReference>
<dbReference type="Gene3D" id="3.40.640.10">
    <property type="entry name" value="Type I PLP-dependent aspartate aminotransferase-like (Major domain)"/>
    <property type="match status" value="1"/>
</dbReference>
<keyword evidence="13" id="KW-1185">Reference proteome</keyword>
<evidence type="ECO:0000313" key="13">
    <source>
        <dbReference type="Proteomes" id="UP001150538"/>
    </source>
</evidence>
<dbReference type="PROSITE" id="PS00600">
    <property type="entry name" value="AA_TRANSFER_CLASS_3"/>
    <property type="match status" value="1"/>
</dbReference>
<evidence type="ECO:0000256" key="9">
    <source>
        <dbReference type="ARBA" id="ARBA00031787"/>
    </source>
</evidence>
<reference evidence="12" key="1">
    <citation type="submission" date="2022-07" db="EMBL/GenBank/DDBJ databases">
        <title>Phylogenomic reconstructions and comparative analyses of Kickxellomycotina fungi.</title>
        <authorList>
            <person name="Reynolds N.K."/>
            <person name="Stajich J.E."/>
            <person name="Barry K."/>
            <person name="Grigoriev I.V."/>
            <person name="Crous P."/>
            <person name="Smith M.E."/>
        </authorList>
    </citation>
    <scope>NUCLEOTIDE SEQUENCE</scope>
    <source>
        <strain evidence="12">NBRC 100468</strain>
    </source>
</reference>
<evidence type="ECO:0000256" key="1">
    <source>
        <dbReference type="ARBA" id="ARBA00001933"/>
    </source>
</evidence>
<evidence type="ECO:0000256" key="10">
    <source>
        <dbReference type="ARBA" id="ARBA00048021"/>
    </source>
</evidence>
<dbReference type="AlphaFoldDB" id="A0A9W8DPR6"/>
<proteinExistence type="inferred from homology"/>
<accession>A0A9W8DPR6</accession>
<dbReference type="EC" id="2.6.1.19" evidence="3"/>
<evidence type="ECO:0000256" key="8">
    <source>
        <dbReference type="ARBA" id="ARBA00030204"/>
    </source>
</evidence>
<comment type="similarity">
    <text evidence="2 11">Belongs to the class-III pyridoxal-phosphate-dependent aminotransferase family.</text>
</comment>
<name>A0A9W8DPR6_9FUNG</name>
<evidence type="ECO:0000256" key="3">
    <source>
        <dbReference type="ARBA" id="ARBA00012912"/>
    </source>
</evidence>
<comment type="cofactor">
    <cofactor evidence="1">
        <name>pyridoxal 5'-phosphate</name>
        <dbReference type="ChEBI" id="CHEBI:597326"/>
    </cofactor>
</comment>
<dbReference type="OrthoDB" id="10260828at2759"/>
<evidence type="ECO:0000256" key="11">
    <source>
        <dbReference type="RuleBase" id="RU003560"/>
    </source>
</evidence>
<dbReference type="PANTHER" id="PTHR43206:SF1">
    <property type="entry name" value="4-AMINOBUTYRATE AMINOTRANSFERASE, MITOCHONDRIAL"/>
    <property type="match status" value="1"/>
</dbReference>
<dbReference type="GO" id="GO:0030170">
    <property type="term" value="F:pyridoxal phosphate binding"/>
    <property type="evidence" value="ECO:0007669"/>
    <property type="project" value="InterPro"/>
</dbReference>
<dbReference type="CDD" id="cd00610">
    <property type="entry name" value="OAT_like"/>
    <property type="match status" value="1"/>
</dbReference>
<comment type="catalytic activity">
    <reaction evidence="10">
        <text>4-aminobutanoate + 2-oxoglutarate = succinate semialdehyde + L-glutamate</text>
        <dbReference type="Rhea" id="RHEA:23352"/>
        <dbReference type="ChEBI" id="CHEBI:16810"/>
        <dbReference type="ChEBI" id="CHEBI:29985"/>
        <dbReference type="ChEBI" id="CHEBI:57706"/>
        <dbReference type="ChEBI" id="CHEBI:59888"/>
        <dbReference type="EC" id="2.6.1.19"/>
    </reaction>
</comment>
<dbReference type="Pfam" id="PF00202">
    <property type="entry name" value="Aminotran_3"/>
    <property type="match status" value="1"/>
</dbReference>
<dbReference type="InterPro" id="IPR049704">
    <property type="entry name" value="Aminotrans_3_PPA_site"/>
</dbReference>
<dbReference type="InterPro" id="IPR015424">
    <property type="entry name" value="PyrdxlP-dep_Trfase"/>
</dbReference>
<evidence type="ECO:0000313" key="12">
    <source>
        <dbReference type="EMBL" id="KAJ1919488.1"/>
    </source>
</evidence>
<organism evidence="12 13">
    <name type="scientific">Mycoemilia scoparia</name>
    <dbReference type="NCBI Taxonomy" id="417184"/>
    <lineage>
        <taxon>Eukaryota</taxon>
        <taxon>Fungi</taxon>
        <taxon>Fungi incertae sedis</taxon>
        <taxon>Zoopagomycota</taxon>
        <taxon>Kickxellomycotina</taxon>
        <taxon>Kickxellomycetes</taxon>
        <taxon>Kickxellales</taxon>
        <taxon>Kickxellaceae</taxon>
        <taxon>Mycoemilia</taxon>
    </lineage>
</organism>
<gene>
    <name evidence="12" type="ORF">H4219_001959</name>
</gene>
<evidence type="ECO:0000256" key="5">
    <source>
        <dbReference type="ARBA" id="ARBA00022576"/>
    </source>
</evidence>
<dbReference type="GO" id="GO:0034386">
    <property type="term" value="F:4-aminobutyrate:2-oxoglutarate transaminase activity"/>
    <property type="evidence" value="ECO:0007669"/>
    <property type="project" value="UniProtKB-EC"/>
</dbReference>
<dbReference type="EMBL" id="JANBPU010000026">
    <property type="protein sequence ID" value="KAJ1919488.1"/>
    <property type="molecule type" value="Genomic_DNA"/>
</dbReference>
<dbReference type="InterPro" id="IPR004631">
    <property type="entry name" value="4NH2But_aminotransferase_euk"/>
</dbReference>
<evidence type="ECO:0000256" key="6">
    <source>
        <dbReference type="ARBA" id="ARBA00022679"/>
    </source>
</evidence>
<dbReference type="InterPro" id="IPR015421">
    <property type="entry name" value="PyrdxlP-dep_Trfase_major"/>
</dbReference>
<dbReference type="GO" id="GO:0009450">
    <property type="term" value="P:gamma-aminobutyric acid catabolic process"/>
    <property type="evidence" value="ECO:0007669"/>
    <property type="project" value="TreeGrafter"/>
</dbReference>
<dbReference type="Gene3D" id="3.90.1150.10">
    <property type="entry name" value="Aspartate Aminotransferase, domain 1"/>
    <property type="match status" value="1"/>
</dbReference>
<evidence type="ECO:0000256" key="2">
    <source>
        <dbReference type="ARBA" id="ARBA00008954"/>
    </source>
</evidence>
<dbReference type="Proteomes" id="UP001150538">
    <property type="component" value="Unassembled WGS sequence"/>
</dbReference>
<dbReference type="NCBIfam" id="TIGR00699">
    <property type="entry name" value="GABAtrns_euk"/>
    <property type="match status" value="1"/>
</dbReference>
<keyword evidence="6" id="KW-0808">Transferase</keyword>
<dbReference type="InterPro" id="IPR015422">
    <property type="entry name" value="PyrdxlP-dep_Trfase_small"/>
</dbReference>
<keyword evidence="5" id="KW-0032">Aminotransferase</keyword>
<comment type="caution">
    <text evidence="12">The sequence shown here is derived from an EMBL/GenBank/DDBJ whole genome shotgun (WGS) entry which is preliminary data.</text>
</comment>
<dbReference type="GO" id="GO:0005739">
    <property type="term" value="C:mitochondrion"/>
    <property type="evidence" value="ECO:0007669"/>
    <property type="project" value="TreeGrafter"/>
</dbReference>
<dbReference type="PIRSF" id="PIRSF000521">
    <property type="entry name" value="Transaminase_4ab_Lys_Orn"/>
    <property type="match status" value="1"/>
</dbReference>
<keyword evidence="7 11" id="KW-0663">Pyridoxal phosphate</keyword>
<evidence type="ECO:0000256" key="4">
    <source>
        <dbReference type="ARBA" id="ARBA00018543"/>
    </source>
</evidence>
<dbReference type="SUPFAM" id="SSF53383">
    <property type="entry name" value="PLP-dependent transferases"/>
    <property type="match status" value="1"/>
</dbReference>